<keyword evidence="3" id="KW-1185">Reference proteome</keyword>
<evidence type="ECO:0000313" key="3">
    <source>
        <dbReference type="Proteomes" id="UP001280581"/>
    </source>
</evidence>
<protein>
    <submittedName>
        <fullName evidence="2">Uncharacterized protein</fullName>
    </submittedName>
</protein>
<feature type="compositionally biased region" description="Basic and acidic residues" evidence="1">
    <location>
        <begin position="1"/>
        <end position="13"/>
    </location>
</feature>
<comment type="caution">
    <text evidence="2">The sequence shown here is derived from an EMBL/GenBank/DDBJ whole genome shotgun (WGS) entry which is preliminary data.</text>
</comment>
<evidence type="ECO:0000313" key="2">
    <source>
        <dbReference type="EMBL" id="KAK3202482.1"/>
    </source>
</evidence>
<proteinExistence type="predicted"/>
<feature type="region of interest" description="Disordered" evidence="1">
    <location>
        <begin position="1"/>
        <end position="34"/>
    </location>
</feature>
<evidence type="ECO:0000256" key="1">
    <source>
        <dbReference type="SAM" id="MobiDB-lite"/>
    </source>
</evidence>
<reference evidence="2 3" key="1">
    <citation type="submission" date="2021-02" db="EMBL/GenBank/DDBJ databases">
        <title>Genome assembly of Pseudopithomyces chartarum.</title>
        <authorList>
            <person name="Jauregui R."/>
            <person name="Singh J."/>
            <person name="Voisey C."/>
        </authorList>
    </citation>
    <scope>NUCLEOTIDE SEQUENCE [LARGE SCALE GENOMIC DNA]</scope>
    <source>
        <strain evidence="2 3">AGR01</strain>
    </source>
</reference>
<dbReference type="EMBL" id="WVTA01000014">
    <property type="protein sequence ID" value="KAK3202482.1"/>
    <property type="molecule type" value="Genomic_DNA"/>
</dbReference>
<accession>A0AAN6LR29</accession>
<dbReference type="Proteomes" id="UP001280581">
    <property type="component" value="Unassembled WGS sequence"/>
</dbReference>
<feature type="region of interest" description="Disordered" evidence="1">
    <location>
        <begin position="50"/>
        <end position="76"/>
    </location>
</feature>
<organism evidence="2 3">
    <name type="scientific">Pseudopithomyces chartarum</name>
    <dbReference type="NCBI Taxonomy" id="1892770"/>
    <lineage>
        <taxon>Eukaryota</taxon>
        <taxon>Fungi</taxon>
        <taxon>Dikarya</taxon>
        <taxon>Ascomycota</taxon>
        <taxon>Pezizomycotina</taxon>
        <taxon>Dothideomycetes</taxon>
        <taxon>Pleosporomycetidae</taxon>
        <taxon>Pleosporales</taxon>
        <taxon>Massarineae</taxon>
        <taxon>Didymosphaeriaceae</taxon>
        <taxon>Pseudopithomyces</taxon>
    </lineage>
</organism>
<feature type="compositionally biased region" description="Pro residues" evidence="1">
    <location>
        <begin position="21"/>
        <end position="34"/>
    </location>
</feature>
<name>A0AAN6LR29_9PLEO</name>
<dbReference type="AlphaFoldDB" id="A0AAN6LR29"/>
<sequence length="143" mass="16001">MFKPPDNKTDRFKGVSLTPSLPLPHQPPILTPPPHLQAIHKLRKRLSCSAIDLPPDENTSPSASPTSSPSPEPLPPCEWFGGAFRRMASATKHEGGEGYRIAMEIERGPREEVWGHFTFYSTSTFELELTASRIRDFKEGRYG</sequence>
<gene>
    <name evidence="2" type="ORF">GRF29_161g1336488</name>
</gene>